<feature type="compositionally biased region" description="Basic residues" evidence="13">
    <location>
        <begin position="1536"/>
        <end position="1550"/>
    </location>
</feature>
<dbReference type="SUPFAM" id="SSF53448">
    <property type="entry name" value="Nucleotide-diphospho-sugar transferases"/>
    <property type="match status" value="1"/>
</dbReference>
<feature type="transmembrane region" description="Helical" evidence="14">
    <location>
        <begin position="335"/>
        <end position="355"/>
    </location>
</feature>
<feature type="transmembrane region" description="Helical" evidence="14">
    <location>
        <begin position="273"/>
        <end position="298"/>
    </location>
</feature>
<evidence type="ECO:0000256" key="11">
    <source>
        <dbReference type="ARBA" id="ARBA00046329"/>
    </source>
</evidence>
<keyword evidence="6 14" id="KW-0812">Transmembrane</keyword>
<dbReference type="GO" id="GO:0004100">
    <property type="term" value="F:chitin synthase activity"/>
    <property type="evidence" value="ECO:0007669"/>
    <property type="project" value="UniProtKB-EC"/>
</dbReference>
<dbReference type="FunFam" id="3.90.550.10:FF:000139">
    <property type="entry name" value="Chitin synthase 8"/>
    <property type="match status" value="1"/>
</dbReference>
<keyword evidence="9 14" id="KW-0472">Membrane</keyword>
<dbReference type="EC" id="2.4.1.16" evidence="2"/>
<evidence type="ECO:0000256" key="5">
    <source>
        <dbReference type="ARBA" id="ARBA00022679"/>
    </source>
</evidence>
<evidence type="ECO:0000256" key="8">
    <source>
        <dbReference type="ARBA" id="ARBA00023054"/>
    </source>
</evidence>
<dbReference type="Proteomes" id="UP001374579">
    <property type="component" value="Unassembled WGS sequence"/>
</dbReference>
<keyword evidence="3" id="KW-1003">Cell membrane</keyword>
<feature type="region of interest" description="Disordered" evidence="13">
    <location>
        <begin position="1269"/>
        <end position="1319"/>
    </location>
</feature>
<evidence type="ECO:0000256" key="13">
    <source>
        <dbReference type="SAM" id="MobiDB-lite"/>
    </source>
</evidence>
<evidence type="ECO:0000256" key="12">
    <source>
        <dbReference type="ARBA" id="ARBA00048014"/>
    </source>
</evidence>
<keyword evidence="7 14" id="KW-1133">Transmembrane helix</keyword>
<evidence type="ECO:0000313" key="17">
    <source>
        <dbReference type="Proteomes" id="UP001374579"/>
    </source>
</evidence>
<feature type="transmembrane region" description="Helical" evidence="14">
    <location>
        <begin position="583"/>
        <end position="604"/>
    </location>
</feature>
<dbReference type="GO" id="GO:0006031">
    <property type="term" value="P:chitin biosynthetic process"/>
    <property type="evidence" value="ECO:0007669"/>
    <property type="project" value="TreeGrafter"/>
</dbReference>
<evidence type="ECO:0000256" key="14">
    <source>
        <dbReference type="SAM" id="Phobius"/>
    </source>
</evidence>
<reference evidence="16 17" key="1">
    <citation type="submission" date="2024-02" db="EMBL/GenBank/DDBJ databases">
        <title>Chromosome-scale genome assembly of the rough periwinkle Littorina saxatilis.</title>
        <authorList>
            <person name="De Jode A."/>
            <person name="Faria R."/>
            <person name="Formenti G."/>
            <person name="Sims Y."/>
            <person name="Smith T.P."/>
            <person name="Tracey A."/>
            <person name="Wood J.M.D."/>
            <person name="Zagrodzka Z.B."/>
            <person name="Johannesson K."/>
            <person name="Butlin R.K."/>
            <person name="Leder E.H."/>
        </authorList>
    </citation>
    <scope>NUCLEOTIDE SEQUENCE [LARGE SCALE GENOMIC DNA]</scope>
    <source>
        <strain evidence="16">Snail1</strain>
        <tissue evidence="16">Muscle</tissue>
    </source>
</reference>
<feature type="compositionally biased region" description="Polar residues" evidence="13">
    <location>
        <begin position="1"/>
        <end position="17"/>
    </location>
</feature>
<keyword evidence="17" id="KW-1185">Reference proteome</keyword>
<dbReference type="InterPro" id="IPR029044">
    <property type="entry name" value="Nucleotide-diphossugar_trans"/>
</dbReference>
<dbReference type="Pfam" id="PF03142">
    <property type="entry name" value="Chitin_synth_2"/>
    <property type="match status" value="1"/>
</dbReference>
<feature type="domain" description="Chitin synthase chs-1/2 N-terminal putative transporter" evidence="15">
    <location>
        <begin position="165"/>
        <end position="434"/>
    </location>
</feature>
<feature type="region of interest" description="Disordered" evidence="13">
    <location>
        <begin position="1507"/>
        <end position="1562"/>
    </location>
</feature>
<feature type="region of interest" description="Disordered" evidence="13">
    <location>
        <begin position="1574"/>
        <end position="1608"/>
    </location>
</feature>
<feature type="transmembrane region" description="Helical" evidence="14">
    <location>
        <begin position="501"/>
        <end position="523"/>
    </location>
</feature>
<feature type="transmembrane region" description="Helical" evidence="14">
    <location>
        <begin position="1394"/>
        <end position="1413"/>
    </location>
</feature>
<feature type="transmembrane region" description="Helical" evidence="14">
    <location>
        <begin position="166"/>
        <end position="186"/>
    </location>
</feature>
<feature type="compositionally biased region" description="Basic and acidic residues" evidence="13">
    <location>
        <begin position="1574"/>
        <end position="1585"/>
    </location>
</feature>
<feature type="region of interest" description="Disordered" evidence="13">
    <location>
        <begin position="1749"/>
        <end position="1788"/>
    </location>
</feature>
<keyword evidence="5" id="KW-0808">Transferase</keyword>
<dbReference type="InterPro" id="IPR004835">
    <property type="entry name" value="Chitin_synth"/>
</dbReference>
<feature type="compositionally biased region" description="Basic and acidic residues" evidence="13">
    <location>
        <begin position="85"/>
        <end position="94"/>
    </location>
</feature>
<comment type="catalytic activity">
    <reaction evidence="12">
        <text>[(1-&gt;4)-N-acetyl-beta-D-glucosaminyl](n) + UDP-N-acetyl-alpha-D-glucosamine = [(1-&gt;4)-N-acetyl-beta-D-glucosaminyl](n+1) + UDP + H(+)</text>
        <dbReference type="Rhea" id="RHEA:16637"/>
        <dbReference type="Rhea" id="RHEA-COMP:9593"/>
        <dbReference type="Rhea" id="RHEA-COMP:9595"/>
        <dbReference type="ChEBI" id="CHEBI:15378"/>
        <dbReference type="ChEBI" id="CHEBI:17029"/>
        <dbReference type="ChEBI" id="CHEBI:57705"/>
        <dbReference type="ChEBI" id="CHEBI:58223"/>
        <dbReference type="EC" id="2.4.1.16"/>
    </reaction>
</comment>
<keyword evidence="4" id="KW-0328">Glycosyltransferase</keyword>
<feature type="transmembrane region" description="Helical" evidence="14">
    <location>
        <begin position="1033"/>
        <end position="1054"/>
    </location>
</feature>
<comment type="similarity">
    <text evidence="11">Belongs to the chitin synthase family. Class IV subfamily.</text>
</comment>
<dbReference type="PANTHER" id="PTHR22914">
    <property type="entry name" value="CHITIN SYNTHASE"/>
    <property type="match status" value="1"/>
</dbReference>
<feature type="transmembrane region" description="Helical" evidence="14">
    <location>
        <begin position="1153"/>
        <end position="1172"/>
    </location>
</feature>
<dbReference type="EMBL" id="JBAMIC010000002">
    <property type="protein sequence ID" value="KAK7111424.1"/>
    <property type="molecule type" value="Genomic_DNA"/>
</dbReference>
<comment type="subcellular location">
    <subcellularLocation>
        <location evidence="1">Cell membrane</location>
        <topology evidence="1">Multi-pass membrane protein</topology>
    </subcellularLocation>
</comment>
<dbReference type="GO" id="GO:0005886">
    <property type="term" value="C:plasma membrane"/>
    <property type="evidence" value="ECO:0007669"/>
    <property type="project" value="UniProtKB-SubCell"/>
</dbReference>
<feature type="region of interest" description="Disordered" evidence="13">
    <location>
        <begin position="1820"/>
        <end position="1868"/>
    </location>
</feature>
<dbReference type="InterPro" id="IPR055120">
    <property type="entry name" value="Chs-1/2_IV_N"/>
</dbReference>
<sequence>MPSLLQQGEIPCTSNNGPLIDRPITVLLPESSHKLSHTPPTPMEYKERLNQRHKSHTLPNGFLNPGFEHGPGEGGATSDSSSAENYKHSDRDDVAEQSSDVEAFKRRTFPGRIGLSDGVRDSNTSLTSLDSVESRSRWKSWDVFRTFKRQKDEGLDDQTISRFRKIVKVICGIFLTLFVLLCTVLSKSTLLLITSSIYKNATLYCTEVEGGRQFYSCSRAYPDDIKGTIYKFSQNVQVRWIWALFVVIAAPYLLTFIKCSWRACFKTTRTPTFSAFLTVFISETLNTVGVCLFAFQVLPSLDSLRGLVLSVGMAFIPALLKLFDKESDKGRHCITYFIDILAIVVQLSALLAWTIRDIIFDEVTSETWSIPVSLFLISCGYWENYVNKYTTLGGLGTKLRELKKNTRRMRVKIYIGVSAWKIVLTLALMTAIISDLDFKCLEVLYFEGDNGVKGCPHLNDPYNVANVEAQEYFNDAFWVMLVQLAACLACYSFAKTACKVLLQVGSFALPLTLATPILLGAFISECETWNGANSDINNIISSNATTYDPDAETGLFGLPSYLYWTCDVNGRAHNYLYTLLADYYLPAAVLWWLSFIWVTAHIWFPSVERLVQTERLFVQPLYCGVFLEQSLILNRRRDDKDREAKTEKKTALQFFQAEHDQAHESGFKPRGSLRTDVTPMIYVCATLWHETEKEMNQVLKSLFRLDLDQCTRKHAYVFFDVVDPDYYEFEAHFFFDDAFEPHDDEDPEYRANDFVKQLVRAMDNAASAVHRSQIRLDPPVKYPTPYGGRLEWTLPGQNKLAVHLKDKTRVRHKKRWSQVMYMYYLLGHRLVAQKLPDARRKQIIADNTYMLTLDGDVDFQPSAVQLLVDRMKKNDKVGAACGRIHPIGTGPMVWYQKFEYAVSHWLQKATEHMIGCVLCSPGCFSLFRASALMDDNVMRKYATVSTQARHYVQYDQGEDRWLCTLLLQQGYRVEYCAAADALTYAPEGFEEFFNQRRRWSPSTMANIMDLLQSWRMMIKINENMSVLYMSYQLLLFLSSLLTPGTIFLLIVGAINTAFEEIDLMEALFINLAPVVLFLIVCLTCRSKIQLAFAGILSIGYALLMMVVIVGLVLEMKKDGICAPTTIFMIFVVGVFIISAIMHPMEFYCLFHGILYLLSIPAMSMLLMIYSICNINVVSWGTRESLTPAPPGGQPRKTGAKPTRLQQLVNLFMVGKADPSVTTEEDSDYGFSCGNLFKCLCCPKPVDDKSNIKMAAILEKLDQLEKSIKKENGSVSGGSRLPSAAEESADTEKQNDMNKQLSPAEPKLSSQGEGDGVKTNPLFQETNPFNNYEAEFSPYWIMDSELGWGKVRYLGTEEARFWHELIARYLFPLQDDPARKAKLEKDLIELRNKMSLMFFLLNALFIVIVAALQYTNAANDGNGLAIPLPCKNDDGKDLTLEPISLLFMAVFGIALIIQFAAMFFHRMGTFLHIVSSTEVNCMKLNQEEMADMAVSDKLALVREMQNFGDDDDDARSTTSAETTNDDSSSTTDDSPRMGRRKTVMRLTKKRGRPVEQKGSNLGSRFMERYLKLAKDLRQEKTSDRSKGGHRNSSRKKRKTQRALEAIEKSSEKSSVLLKAHKWQSLNRARSNGQATTQTMEKLQKDPWVSMAKGVLSHSRSSLNTISEEDGRLSALLPKRKFTWASSADSTVLLRRSAAELMPRDSRPVSRASFGGRRSSLNILSEVKEVTTPLQSPTGLYERIEMTDVFRVGDSGTGDEENGVSAKDSDETEPNSETASYRGMEEMSEQPITATTVLSADRDSTVFNYDLTSTPVTQADVHYSSQGTGGSATFPVQSPGGLIRATDSLEPTGDGEGVKKDKGPDTNSRF</sequence>
<feature type="transmembrane region" description="Helical" evidence="14">
    <location>
        <begin position="240"/>
        <end position="261"/>
    </location>
</feature>
<evidence type="ECO:0000313" key="16">
    <source>
        <dbReference type="EMBL" id="KAK7111424.1"/>
    </source>
</evidence>
<feature type="transmembrane region" description="Helical" evidence="14">
    <location>
        <begin position="304"/>
        <end position="323"/>
    </location>
</feature>
<feature type="transmembrane region" description="Helical" evidence="14">
    <location>
        <begin position="1091"/>
        <end position="1113"/>
    </location>
</feature>
<organism evidence="16 17">
    <name type="scientific">Littorina saxatilis</name>
    <dbReference type="NCBI Taxonomy" id="31220"/>
    <lineage>
        <taxon>Eukaryota</taxon>
        <taxon>Metazoa</taxon>
        <taxon>Spiralia</taxon>
        <taxon>Lophotrochozoa</taxon>
        <taxon>Mollusca</taxon>
        <taxon>Gastropoda</taxon>
        <taxon>Caenogastropoda</taxon>
        <taxon>Littorinimorpha</taxon>
        <taxon>Littorinoidea</taxon>
        <taxon>Littorinidae</taxon>
        <taxon>Littorina</taxon>
    </lineage>
</organism>
<feature type="region of interest" description="Disordered" evidence="13">
    <location>
        <begin position="1"/>
        <end position="101"/>
    </location>
</feature>
<feature type="transmembrane region" description="Helical" evidence="14">
    <location>
        <begin position="1442"/>
        <end position="1463"/>
    </location>
</feature>
<gene>
    <name evidence="16" type="ORF">V1264_011059</name>
</gene>
<feature type="transmembrane region" description="Helical" evidence="14">
    <location>
        <begin position="1066"/>
        <end position="1085"/>
    </location>
</feature>
<evidence type="ECO:0000256" key="4">
    <source>
        <dbReference type="ARBA" id="ARBA00022676"/>
    </source>
</evidence>
<evidence type="ECO:0000259" key="15">
    <source>
        <dbReference type="Pfam" id="PF23000"/>
    </source>
</evidence>
<feature type="compositionally biased region" description="Basic residues" evidence="13">
    <location>
        <begin position="1586"/>
        <end position="1599"/>
    </location>
</feature>
<dbReference type="Pfam" id="PF23000">
    <property type="entry name" value="ChitinSynthase_IV_N"/>
    <property type="match status" value="1"/>
</dbReference>
<feature type="transmembrane region" description="Helical" evidence="14">
    <location>
        <begin position="367"/>
        <end position="386"/>
    </location>
</feature>
<dbReference type="CDD" id="cd04190">
    <property type="entry name" value="Chitin_synth_C"/>
    <property type="match status" value="1"/>
</dbReference>
<evidence type="ECO:0000256" key="10">
    <source>
        <dbReference type="ARBA" id="ARBA00023180"/>
    </source>
</evidence>
<evidence type="ECO:0000256" key="9">
    <source>
        <dbReference type="ARBA" id="ARBA00023136"/>
    </source>
</evidence>
<evidence type="ECO:0000256" key="2">
    <source>
        <dbReference type="ARBA" id="ARBA00012543"/>
    </source>
</evidence>
<accession>A0AAN9GKH7</accession>
<protein>
    <recommendedName>
        <fullName evidence="2">chitin synthase</fullName>
        <ecNumber evidence="2">2.4.1.16</ecNumber>
    </recommendedName>
</protein>
<keyword evidence="8" id="KW-0175">Coiled coil</keyword>
<comment type="caution">
    <text evidence="16">The sequence shown here is derived from an EMBL/GenBank/DDBJ whole genome shotgun (WGS) entry which is preliminary data.</text>
</comment>
<feature type="transmembrane region" description="Helical" evidence="14">
    <location>
        <begin position="476"/>
        <end position="494"/>
    </location>
</feature>
<dbReference type="Gene3D" id="3.90.550.10">
    <property type="entry name" value="Spore Coat Polysaccharide Biosynthesis Protein SpsA, Chain A"/>
    <property type="match status" value="1"/>
</dbReference>
<evidence type="ECO:0000256" key="7">
    <source>
        <dbReference type="ARBA" id="ARBA00022989"/>
    </source>
</evidence>
<dbReference type="PANTHER" id="PTHR22914:SF42">
    <property type="entry name" value="CHITIN SYNTHASE"/>
    <property type="match status" value="1"/>
</dbReference>
<name>A0AAN9GKH7_9CAEN</name>
<feature type="transmembrane region" description="Helical" evidence="14">
    <location>
        <begin position="413"/>
        <end position="433"/>
    </location>
</feature>
<feature type="compositionally biased region" description="Low complexity" evidence="13">
    <location>
        <begin position="1515"/>
        <end position="1531"/>
    </location>
</feature>
<evidence type="ECO:0000256" key="1">
    <source>
        <dbReference type="ARBA" id="ARBA00004651"/>
    </source>
</evidence>
<evidence type="ECO:0000256" key="6">
    <source>
        <dbReference type="ARBA" id="ARBA00022692"/>
    </source>
</evidence>
<evidence type="ECO:0000256" key="3">
    <source>
        <dbReference type="ARBA" id="ARBA00022475"/>
    </source>
</evidence>
<proteinExistence type="inferred from homology"/>
<keyword evidence="10" id="KW-0325">Glycoprotein</keyword>
<feature type="transmembrane region" description="Helical" evidence="14">
    <location>
        <begin position="1120"/>
        <end position="1141"/>
    </location>
</feature>